<dbReference type="InterPro" id="IPR011990">
    <property type="entry name" value="TPR-like_helical_dom_sf"/>
</dbReference>
<feature type="region of interest" description="Disordered" evidence="8">
    <location>
        <begin position="319"/>
        <end position="341"/>
    </location>
</feature>
<reference evidence="9 10" key="1">
    <citation type="journal article" date="2020" name="Nat. Food">
        <title>A phased Vanilla planifolia genome enables genetic improvement of flavour and production.</title>
        <authorList>
            <person name="Hasing T."/>
            <person name="Tang H."/>
            <person name="Brym M."/>
            <person name="Khazi F."/>
            <person name="Huang T."/>
            <person name="Chambers A.H."/>
        </authorList>
    </citation>
    <scope>NUCLEOTIDE SEQUENCE [LARGE SCALE GENOMIC DNA]</scope>
    <source>
        <tissue evidence="9">Leaf</tissue>
    </source>
</reference>
<dbReference type="Pfam" id="PF13181">
    <property type="entry name" value="TPR_8"/>
    <property type="match status" value="1"/>
</dbReference>
<keyword evidence="3 7" id="KW-0802">TPR repeat</keyword>
<evidence type="ECO:0000313" key="9">
    <source>
        <dbReference type="EMBL" id="KAG0487128.1"/>
    </source>
</evidence>
<sequence length="497" mass="55777">MADKAREILSTGNAKHKIPYGDSPYAKAKLVQLVEKDPNRAVALFWSAINSGDRVDSALKDIAVVMKQMNRAEEAIEAIKSFRGLCSLRAQESLDNVLLDLYKRCGRIDEQIGLLKHKLKSIDEGSAFGGRMSKIARLLGNLAWAYMQYENYKEAEPLYRRALEIQKDYNKMCNLSICLMQTGTVAEAKKVLQDVKHPSNNCNGESYQKSYERAWEMMDKLDLEQSQATASLASSDQICKTTEKSTVSTPTSSILEKTVKESSSPKVIIASPQEAFLSPVSEKGNSGFNISVYSAKGDKTDHNTENIVIRVDIQMLRPRKKRPKDGRTVHKSRLERDEISMENLDSFAPAKGNPQPNGDSCSIKLEENEDFTCKQNLFCSSNEGSPKATSALKTGEGNSGDQKIQSQEKCWIRQTATEGTPHSQHMSWYNVKSVHQKKFRSSDRKETTVLWGGKRAIVEGFEDSDHWFGMGRRQSCGEQRKRLQVFNEIASDDATSW</sequence>
<evidence type="ECO:0000256" key="2">
    <source>
        <dbReference type="ARBA" id="ARBA00022737"/>
    </source>
</evidence>
<dbReference type="PANTHER" id="PTHR36326:SF4">
    <property type="entry name" value="PROTEIN POLLENLESS 3-LIKE 1"/>
    <property type="match status" value="1"/>
</dbReference>
<dbReference type="GO" id="GO:0005634">
    <property type="term" value="C:nucleus"/>
    <property type="evidence" value="ECO:0007669"/>
    <property type="project" value="UniProtKB-SubCell"/>
</dbReference>
<dbReference type="PANTHER" id="PTHR36326">
    <property type="entry name" value="PROTEIN POLLENLESS 3-LIKE 2"/>
    <property type="match status" value="1"/>
</dbReference>
<organism evidence="9 10">
    <name type="scientific">Vanilla planifolia</name>
    <name type="common">Vanilla</name>
    <dbReference type="NCBI Taxonomy" id="51239"/>
    <lineage>
        <taxon>Eukaryota</taxon>
        <taxon>Viridiplantae</taxon>
        <taxon>Streptophyta</taxon>
        <taxon>Embryophyta</taxon>
        <taxon>Tracheophyta</taxon>
        <taxon>Spermatophyta</taxon>
        <taxon>Magnoliopsida</taxon>
        <taxon>Liliopsida</taxon>
        <taxon>Asparagales</taxon>
        <taxon>Orchidaceae</taxon>
        <taxon>Vanilloideae</taxon>
        <taxon>Vanilleae</taxon>
        <taxon>Vanilla</taxon>
    </lineage>
</organism>
<evidence type="ECO:0000256" key="6">
    <source>
        <dbReference type="ARBA" id="ARBA00025750"/>
    </source>
</evidence>
<dbReference type="InterPro" id="IPR044961">
    <property type="entry name" value="MS5/SDI1"/>
</dbReference>
<keyword evidence="5" id="KW-0539">Nucleus</keyword>
<dbReference type="AlphaFoldDB" id="A0A835RIW6"/>
<dbReference type="SUPFAM" id="SSF48452">
    <property type="entry name" value="TPR-like"/>
    <property type="match status" value="1"/>
</dbReference>
<accession>A0A835RIW6</accession>
<evidence type="ECO:0000256" key="7">
    <source>
        <dbReference type="PROSITE-ProRule" id="PRU00339"/>
    </source>
</evidence>
<dbReference type="SMART" id="SM00028">
    <property type="entry name" value="TPR"/>
    <property type="match status" value="1"/>
</dbReference>
<dbReference type="Proteomes" id="UP000639772">
    <property type="component" value="Unassembled WGS sequence"/>
</dbReference>
<feature type="repeat" description="TPR" evidence="7">
    <location>
        <begin position="136"/>
        <end position="169"/>
    </location>
</feature>
<comment type="subcellular location">
    <subcellularLocation>
        <location evidence="1">Nucleus</location>
    </subcellularLocation>
</comment>
<evidence type="ECO:0000256" key="8">
    <source>
        <dbReference type="SAM" id="MobiDB-lite"/>
    </source>
</evidence>
<dbReference type="OrthoDB" id="752090at2759"/>
<evidence type="ECO:0000256" key="4">
    <source>
        <dbReference type="ARBA" id="ARBA00023054"/>
    </source>
</evidence>
<proteinExistence type="inferred from homology"/>
<dbReference type="InterPro" id="IPR019734">
    <property type="entry name" value="TPR_rpt"/>
</dbReference>
<keyword evidence="2" id="KW-0677">Repeat</keyword>
<gene>
    <name evidence="9" type="ORF">HPP92_009223</name>
</gene>
<evidence type="ECO:0000256" key="3">
    <source>
        <dbReference type="ARBA" id="ARBA00022803"/>
    </source>
</evidence>
<comment type="caution">
    <text evidence="9">The sequence shown here is derived from an EMBL/GenBank/DDBJ whole genome shotgun (WGS) entry which is preliminary data.</text>
</comment>
<feature type="compositionally biased region" description="Polar residues" evidence="8">
    <location>
        <begin position="382"/>
        <end position="392"/>
    </location>
</feature>
<dbReference type="PROSITE" id="PS50005">
    <property type="entry name" value="TPR"/>
    <property type="match status" value="1"/>
</dbReference>
<protein>
    <submittedName>
        <fullName evidence="9">Uncharacterized protein</fullName>
    </submittedName>
</protein>
<feature type="compositionally biased region" description="Basic and acidic residues" evidence="8">
    <location>
        <begin position="325"/>
        <end position="339"/>
    </location>
</feature>
<keyword evidence="4" id="KW-0175">Coiled coil</keyword>
<name>A0A835RIW6_VANPL</name>
<evidence type="ECO:0000256" key="5">
    <source>
        <dbReference type="ARBA" id="ARBA00023242"/>
    </source>
</evidence>
<evidence type="ECO:0000256" key="1">
    <source>
        <dbReference type="ARBA" id="ARBA00004123"/>
    </source>
</evidence>
<dbReference type="Gene3D" id="1.25.40.10">
    <property type="entry name" value="Tetratricopeptide repeat domain"/>
    <property type="match status" value="1"/>
</dbReference>
<feature type="region of interest" description="Disordered" evidence="8">
    <location>
        <begin position="382"/>
        <end position="405"/>
    </location>
</feature>
<comment type="similarity">
    <text evidence="6">Belongs to the MS5 protein family.</text>
</comment>
<dbReference type="EMBL" id="JADCNM010000004">
    <property type="protein sequence ID" value="KAG0487128.1"/>
    <property type="molecule type" value="Genomic_DNA"/>
</dbReference>
<evidence type="ECO:0000313" key="10">
    <source>
        <dbReference type="Proteomes" id="UP000639772"/>
    </source>
</evidence>